<organism evidence="1 2">
    <name type="scientific">Vibrio pomeroyi</name>
    <dbReference type="NCBI Taxonomy" id="198832"/>
    <lineage>
        <taxon>Bacteria</taxon>
        <taxon>Pseudomonadati</taxon>
        <taxon>Pseudomonadota</taxon>
        <taxon>Gammaproteobacteria</taxon>
        <taxon>Vibrionales</taxon>
        <taxon>Vibrionaceae</taxon>
        <taxon>Vibrio</taxon>
    </lineage>
</organism>
<protein>
    <submittedName>
        <fullName evidence="1">Uncharacterized protein</fullName>
    </submittedName>
</protein>
<comment type="caution">
    <text evidence="1">The sequence shown here is derived from an EMBL/GenBank/DDBJ whole genome shotgun (WGS) entry which is preliminary data.</text>
</comment>
<proteinExistence type="predicted"/>
<keyword evidence="2" id="KW-1185">Reference proteome</keyword>
<dbReference type="EMBL" id="JBFSSG010000003">
    <property type="protein sequence ID" value="MEZ8720103.1"/>
    <property type="molecule type" value="Genomic_DNA"/>
</dbReference>
<dbReference type="RefSeq" id="WP_372122231.1">
    <property type="nucleotide sequence ID" value="NZ_JBFSSG010000003.1"/>
</dbReference>
<accession>A0ABV4MSH2</accession>
<reference evidence="1 2" key="1">
    <citation type="journal article" date="2024" name="ISME J.">
        <title>Tailless and filamentous prophages are predominant in marine Vibrio.</title>
        <authorList>
            <person name="Steensen K."/>
            <person name="Seneca J."/>
            <person name="Bartlau N."/>
            <person name="Yu X.A."/>
            <person name="Hussain F.A."/>
            <person name="Polz M.F."/>
        </authorList>
    </citation>
    <scope>NUCLEOTIDE SEQUENCE [LARGE SCALE GENOMIC DNA]</scope>
    <source>
        <strain evidence="1 2">10N.239.312.F12</strain>
    </source>
</reference>
<sequence length="50" mass="5686">MYQLELDLIGGKNPKEVPLQQISVEVESYEGEVTEEVDIPIQLELDLQIT</sequence>
<gene>
    <name evidence="1" type="ORF">AB6D66_03420</name>
</gene>
<dbReference type="Proteomes" id="UP001570071">
    <property type="component" value="Unassembled WGS sequence"/>
</dbReference>
<evidence type="ECO:0000313" key="2">
    <source>
        <dbReference type="Proteomes" id="UP001570071"/>
    </source>
</evidence>
<name>A0ABV4MSH2_9VIBR</name>
<evidence type="ECO:0000313" key="1">
    <source>
        <dbReference type="EMBL" id="MEZ8720103.1"/>
    </source>
</evidence>